<name>A0A2A2PRW8_9PSED</name>
<accession>A0A2A2PRW8</accession>
<dbReference type="RefSeq" id="WP_095668768.1">
    <property type="nucleotide sequence ID" value="NZ_NRSS01000003.1"/>
</dbReference>
<protein>
    <submittedName>
        <fullName evidence="1">Uncharacterized protein</fullName>
    </submittedName>
</protein>
<dbReference type="AlphaFoldDB" id="A0A2A2PRW8"/>
<proteinExistence type="predicted"/>
<dbReference type="Proteomes" id="UP000217830">
    <property type="component" value="Unassembled WGS sequence"/>
</dbReference>
<sequence>MTEQANRIDWLERQLAQVDEFIERDSEALARSPGKYSLQVALNSWKSHQDELHQELRQAKASLQLEVVQLRLIGMRMDGSIPLKLLSKLSDSFNRALSYAAYHLRHGSNPKKGIPESLAREMDLRLSDLAFGSTRLIFAGNVAPDMTGESIMEGALEQIFDVLKAPTHDRIRELVAVIGVPATKALSDMLGVLEASKIGAELSWPAPNSKVYHWGGTLDAVRITHDRLSAHQDIKPEPTTLFGVVADLKENGTIYVRSGDSKQKVSYNRQQFPEIQKLSLGMPISIKVMKYVRYVALEDREIITYKMITED</sequence>
<evidence type="ECO:0000313" key="1">
    <source>
        <dbReference type="EMBL" id="PAW58190.1"/>
    </source>
</evidence>
<gene>
    <name evidence="1" type="ORF">CKQ80_23730</name>
</gene>
<reference evidence="1 2" key="1">
    <citation type="submission" date="2017-08" db="EMBL/GenBank/DDBJ databases">
        <title>Draft Genome Sequence of Pseudomonas moraviensis TYU6, isolated from Taxus cuspidata by using PacBio Single-Molecule Real-Time Technology.</title>
        <authorList>
            <person name="Baek K.-H."/>
            <person name="Mishra A.K."/>
        </authorList>
    </citation>
    <scope>NUCLEOTIDE SEQUENCE [LARGE SCALE GENOMIC DNA]</scope>
    <source>
        <strain evidence="1 2">TYU6</strain>
    </source>
</reference>
<dbReference type="EMBL" id="NRST01000001">
    <property type="protein sequence ID" value="PAW58190.1"/>
    <property type="molecule type" value="Genomic_DNA"/>
</dbReference>
<comment type="caution">
    <text evidence="1">The sequence shown here is derived from an EMBL/GenBank/DDBJ whole genome shotgun (WGS) entry which is preliminary data.</text>
</comment>
<organism evidence="1 2">
    <name type="scientific">Pseudomonas moraviensis</name>
    <dbReference type="NCBI Taxonomy" id="321662"/>
    <lineage>
        <taxon>Bacteria</taxon>
        <taxon>Pseudomonadati</taxon>
        <taxon>Pseudomonadota</taxon>
        <taxon>Gammaproteobacteria</taxon>
        <taxon>Pseudomonadales</taxon>
        <taxon>Pseudomonadaceae</taxon>
        <taxon>Pseudomonas</taxon>
    </lineage>
</organism>
<keyword evidence="2" id="KW-1185">Reference proteome</keyword>
<evidence type="ECO:0000313" key="2">
    <source>
        <dbReference type="Proteomes" id="UP000217830"/>
    </source>
</evidence>